<evidence type="ECO:0000256" key="1">
    <source>
        <dbReference type="SAM" id="MobiDB-lite"/>
    </source>
</evidence>
<protein>
    <submittedName>
        <fullName evidence="2">Uncharacterized protein</fullName>
    </submittedName>
</protein>
<feature type="region of interest" description="Disordered" evidence="1">
    <location>
        <begin position="28"/>
        <end position="55"/>
    </location>
</feature>
<evidence type="ECO:0000313" key="2">
    <source>
        <dbReference type="EMBL" id="KAJ3051382.1"/>
    </source>
</evidence>
<reference evidence="2" key="1">
    <citation type="submission" date="2020-05" db="EMBL/GenBank/DDBJ databases">
        <title>Phylogenomic resolution of chytrid fungi.</title>
        <authorList>
            <person name="Stajich J.E."/>
            <person name="Amses K."/>
            <person name="Simmons R."/>
            <person name="Seto K."/>
            <person name="Myers J."/>
            <person name="Bonds A."/>
            <person name="Quandt C.A."/>
            <person name="Barry K."/>
            <person name="Liu P."/>
            <person name="Grigoriev I."/>
            <person name="Longcore J.E."/>
            <person name="James T.Y."/>
        </authorList>
    </citation>
    <scope>NUCLEOTIDE SEQUENCE</scope>
    <source>
        <strain evidence="2">JEL0318</strain>
    </source>
</reference>
<keyword evidence="3" id="KW-1185">Reference proteome</keyword>
<feature type="region of interest" description="Disordered" evidence="1">
    <location>
        <begin position="296"/>
        <end position="324"/>
    </location>
</feature>
<accession>A0AAD5SCV1</accession>
<dbReference type="Proteomes" id="UP001212841">
    <property type="component" value="Unassembled WGS sequence"/>
</dbReference>
<evidence type="ECO:0000313" key="3">
    <source>
        <dbReference type="Proteomes" id="UP001212841"/>
    </source>
</evidence>
<dbReference type="EMBL" id="JADGJD010000403">
    <property type="protein sequence ID" value="KAJ3051382.1"/>
    <property type="molecule type" value="Genomic_DNA"/>
</dbReference>
<organism evidence="2 3">
    <name type="scientific">Rhizophlyctis rosea</name>
    <dbReference type="NCBI Taxonomy" id="64517"/>
    <lineage>
        <taxon>Eukaryota</taxon>
        <taxon>Fungi</taxon>
        <taxon>Fungi incertae sedis</taxon>
        <taxon>Chytridiomycota</taxon>
        <taxon>Chytridiomycota incertae sedis</taxon>
        <taxon>Chytridiomycetes</taxon>
        <taxon>Rhizophlyctidales</taxon>
        <taxon>Rhizophlyctidaceae</taxon>
        <taxon>Rhizophlyctis</taxon>
    </lineage>
</organism>
<feature type="compositionally biased region" description="Low complexity" evidence="1">
    <location>
        <begin position="45"/>
        <end position="54"/>
    </location>
</feature>
<feature type="region of interest" description="Disordered" evidence="1">
    <location>
        <begin position="215"/>
        <end position="234"/>
    </location>
</feature>
<proteinExistence type="predicted"/>
<sequence>MALERNSVDGQLEIASDLRKSVSFPHIESASASVPARLSPPTPSSRPSFPSTSPFDRRRKVRSRIWWITPSRSADSLVEGDVEEHRFPGRLGVGSRSMESLIEGEMWNADGRGSDILEIRGLMRQGTFGKGRGSQSPTSYCAQESTPPTSPLAASISHPAFAIDSPKEPAQTPTSILVPSVAVARRQRALSESSVSSIEPLRVSFVSTTNTEATITRPKGFPRSIQPATESMPRKSISYDQLSQMSRSEANALIAPVKRSPTKSRFERQLYPTLTTADLDPPTDEASSRHLPAVTISIPITPVPHSPATTPPPRPNRTLRPRAFSASTIFSKPSILTRSKPRLSSKSTEDLNRIKANEDVDPFANRIPASSPTLLRQSVRRFSISKPFHSLFHSKSKSNLKEVNVETVSHLPSPPPSPTHIHNVGDSEIGVVQSLPLSSGRSVRHRPRLSLSTFLRPMKHGKAKGKTSSSVYMNPNVGLEQKAASVPVLPSGAGVVEDDAVRSQSSPALVP</sequence>
<name>A0AAD5SCV1_9FUNG</name>
<comment type="caution">
    <text evidence="2">The sequence shown here is derived from an EMBL/GenBank/DDBJ whole genome shotgun (WGS) entry which is preliminary data.</text>
</comment>
<gene>
    <name evidence="2" type="ORF">HK097_007641</name>
</gene>
<feature type="compositionally biased region" description="Pro residues" evidence="1">
    <location>
        <begin position="301"/>
        <end position="315"/>
    </location>
</feature>
<feature type="compositionally biased region" description="Polar residues" evidence="1">
    <location>
        <begin position="133"/>
        <end position="147"/>
    </location>
</feature>
<dbReference type="AlphaFoldDB" id="A0AAD5SCV1"/>
<feature type="region of interest" description="Disordered" evidence="1">
    <location>
        <begin position="127"/>
        <end position="152"/>
    </location>
</feature>